<dbReference type="AlphaFoldDB" id="A0A1V4ET67"/>
<comment type="caution">
    <text evidence="1">The sequence shown here is derived from an EMBL/GenBank/DDBJ whole genome shotgun (WGS) entry which is preliminary data.</text>
</comment>
<sequence length="362" mass="41144">MSILNRIRTILAGERYCSDEHLEGYHRIGQDVYVLEMELEDATEPHAKAIARAARCFQVMGDALLQDAREDDQKRSVASITHEQAEVLYGRIPDLMVAARQEAAFAGSARVSLPIRLGKRVESGHTCPLEHLIGLQRAADDLESLLSSKIQLARLEGDKFKESILLAEEARTRRRTGDSTVGRLTEGKKVPADLHEEAEESYWTALSSYLLVAQGLEDPSVLSHPARVSSVKSKLDSEDRWRITSESAKREIRRSGEWQIAERDLDEFWESHRLTQEEREYEATVENLLRSGDIVENGYWYCCPFQSCYRVVQGPVHVVGHTVKQHHAFVWEYGEDGARGHFIQVESFNRADSRQYCGDEDD</sequence>
<protein>
    <submittedName>
        <fullName evidence="1">Uncharacterized protein</fullName>
    </submittedName>
</protein>
<organism evidence="1 2">
    <name type="scientific">Ferroacidibacillus organovorans</name>
    <dbReference type="NCBI Taxonomy" id="1765683"/>
    <lineage>
        <taxon>Bacteria</taxon>
        <taxon>Bacillati</taxon>
        <taxon>Bacillota</taxon>
        <taxon>Bacilli</taxon>
        <taxon>Bacillales</taxon>
        <taxon>Alicyclobacillaceae</taxon>
        <taxon>Ferroacidibacillus</taxon>
    </lineage>
</organism>
<evidence type="ECO:0000313" key="2">
    <source>
        <dbReference type="Proteomes" id="UP000190229"/>
    </source>
</evidence>
<name>A0A1V4ET67_9BACL</name>
<evidence type="ECO:0000313" key="1">
    <source>
        <dbReference type="EMBL" id="OPG16135.1"/>
    </source>
</evidence>
<keyword evidence="2" id="KW-1185">Reference proteome</keyword>
<gene>
    <name evidence="1" type="ORF">B2M26_08830</name>
</gene>
<proteinExistence type="predicted"/>
<accession>A0A1V4ET67</accession>
<dbReference type="RefSeq" id="WP_079290736.1">
    <property type="nucleotide sequence ID" value="NZ_MWPS01000022.1"/>
</dbReference>
<reference evidence="1 2" key="1">
    <citation type="submission" date="2017-02" db="EMBL/GenBank/DDBJ databases">
        <title>Draft genome of Acidibacillus ferrooxidans Huett2.</title>
        <authorList>
            <person name="Schopf S."/>
        </authorList>
    </citation>
    <scope>NUCLEOTIDE SEQUENCE [LARGE SCALE GENOMIC DNA]</scope>
    <source>
        <strain evidence="1 2">Huett2</strain>
    </source>
</reference>
<dbReference type="EMBL" id="MWPS01000022">
    <property type="protein sequence ID" value="OPG16135.1"/>
    <property type="molecule type" value="Genomic_DNA"/>
</dbReference>
<dbReference type="Proteomes" id="UP000190229">
    <property type="component" value="Unassembled WGS sequence"/>
</dbReference>